<dbReference type="InterPro" id="IPR029058">
    <property type="entry name" value="AB_hydrolase_fold"/>
</dbReference>
<dbReference type="SUPFAM" id="SSF53474">
    <property type="entry name" value="alpha/beta-Hydrolases"/>
    <property type="match status" value="1"/>
</dbReference>
<dbReference type="GO" id="GO:0005886">
    <property type="term" value="C:plasma membrane"/>
    <property type="evidence" value="ECO:0007669"/>
    <property type="project" value="TreeGrafter"/>
</dbReference>
<evidence type="ECO:0000256" key="2">
    <source>
        <dbReference type="ARBA" id="ARBA00022487"/>
    </source>
</evidence>
<dbReference type="Pfam" id="PF00135">
    <property type="entry name" value="COesterase"/>
    <property type="match status" value="1"/>
</dbReference>
<comment type="caution">
    <text evidence="6">The sequence shown here is derived from an EMBL/GenBank/DDBJ whole genome shotgun (WGS) entry which is preliminary data.</text>
</comment>
<evidence type="ECO:0000256" key="1">
    <source>
        <dbReference type="ARBA" id="ARBA00005964"/>
    </source>
</evidence>
<dbReference type="PANTHER" id="PTHR43918">
    <property type="entry name" value="ACETYLCHOLINESTERASE"/>
    <property type="match status" value="1"/>
</dbReference>
<dbReference type="InterPro" id="IPR002018">
    <property type="entry name" value="CarbesteraseB"/>
</dbReference>
<evidence type="ECO:0000256" key="4">
    <source>
        <dbReference type="RuleBase" id="RU361235"/>
    </source>
</evidence>
<keyword evidence="7" id="KW-1185">Reference proteome</keyword>
<gene>
    <name evidence="6" type="ORF">FSP39_017561</name>
</gene>
<accession>A0AA88Y513</accession>
<dbReference type="AlphaFoldDB" id="A0AA88Y513"/>
<dbReference type="PROSITE" id="PS00122">
    <property type="entry name" value="CARBOXYLESTERASE_B_1"/>
    <property type="match status" value="1"/>
</dbReference>
<dbReference type="GO" id="GO:0019695">
    <property type="term" value="P:choline metabolic process"/>
    <property type="evidence" value="ECO:0007669"/>
    <property type="project" value="TreeGrafter"/>
</dbReference>
<dbReference type="Gene3D" id="3.40.50.1820">
    <property type="entry name" value="alpha/beta hydrolase"/>
    <property type="match status" value="1"/>
</dbReference>
<sequence>MIWLHGGAYVIGQSSIYSVENLVAYTNIIVVTLNYRLGPLGFLCTDDNTVSGNHGLWDQHLAIRWVHDNIASFGGDTQRVTLFGESAGGASAIYQAFYPPNNNLFQRLITESGVSLAPWAYGDKKKLGQYTRKLGEILGCKGQNNSAIVECLRNKPYSELISKSRVGTPEEELFRP</sequence>
<organism evidence="6 7">
    <name type="scientific">Pinctada imbricata</name>
    <name type="common">Atlantic pearl-oyster</name>
    <name type="synonym">Pinctada martensii</name>
    <dbReference type="NCBI Taxonomy" id="66713"/>
    <lineage>
        <taxon>Eukaryota</taxon>
        <taxon>Metazoa</taxon>
        <taxon>Spiralia</taxon>
        <taxon>Lophotrochozoa</taxon>
        <taxon>Mollusca</taxon>
        <taxon>Bivalvia</taxon>
        <taxon>Autobranchia</taxon>
        <taxon>Pteriomorphia</taxon>
        <taxon>Pterioida</taxon>
        <taxon>Pterioidea</taxon>
        <taxon>Pteriidae</taxon>
        <taxon>Pinctada</taxon>
    </lineage>
</organism>
<evidence type="ECO:0000259" key="5">
    <source>
        <dbReference type="Pfam" id="PF00135"/>
    </source>
</evidence>
<dbReference type="GO" id="GO:0003990">
    <property type="term" value="F:acetylcholinesterase activity"/>
    <property type="evidence" value="ECO:0007669"/>
    <property type="project" value="TreeGrafter"/>
</dbReference>
<evidence type="ECO:0000256" key="3">
    <source>
        <dbReference type="ARBA" id="ARBA00022801"/>
    </source>
</evidence>
<dbReference type="GO" id="GO:0005615">
    <property type="term" value="C:extracellular space"/>
    <property type="evidence" value="ECO:0007669"/>
    <property type="project" value="TreeGrafter"/>
</dbReference>
<dbReference type="EC" id="3.1.1.-" evidence="4"/>
<evidence type="ECO:0000313" key="6">
    <source>
        <dbReference type="EMBL" id="KAK3098243.1"/>
    </source>
</evidence>
<keyword evidence="3 4" id="KW-0378">Hydrolase</keyword>
<dbReference type="InterPro" id="IPR050654">
    <property type="entry name" value="AChE-related_enzymes"/>
</dbReference>
<name>A0AA88Y513_PINIB</name>
<comment type="similarity">
    <text evidence="1 4">Belongs to the type-B carboxylesterase/lipase family.</text>
</comment>
<dbReference type="GO" id="GO:0006581">
    <property type="term" value="P:acetylcholine catabolic process"/>
    <property type="evidence" value="ECO:0007669"/>
    <property type="project" value="TreeGrafter"/>
</dbReference>
<proteinExistence type="inferred from homology"/>
<dbReference type="InterPro" id="IPR019826">
    <property type="entry name" value="Carboxylesterase_B_AS"/>
</dbReference>
<protein>
    <recommendedName>
        <fullName evidence="4">Carboxylic ester hydrolase</fullName>
        <ecNumber evidence="4">3.1.1.-</ecNumber>
    </recommendedName>
</protein>
<dbReference type="EMBL" id="VSWD01000007">
    <property type="protein sequence ID" value="KAK3098243.1"/>
    <property type="molecule type" value="Genomic_DNA"/>
</dbReference>
<dbReference type="PANTHER" id="PTHR43918:SF4">
    <property type="entry name" value="CARBOXYLIC ESTER HYDROLASE"/>
    <property type="match status" value="1"/>
</dbReference>
<keyword evidence="2" id="KW-0719">Serine esterase</keyword>
<dbReference type="Proteomes" id="UP001186944">
    <property type="component" value="Unassembled WGS sequence"/>
</dbReference>
<feature type="domain" description="Carboxylesterase type B" evidence="5">
    <location>
        <begin position="1"/>
        <end position="166"/>
    </location>
</feature>
<reference evidence="6" key="1">
    <citation type="submission" date="2019-08" db="EMBL/GenBank/DDBJ databases">
        <title>The improved chromosome-level genome for the pearl oyster Pinctada fucata martensii using PacBio sequencing and Hi-C.</title>
        <authorList>
            <person name="Zheng Z."/>
        </authorList>
    </citation>
    <scope>NUCLEOTIDE SEQUENCE</scope>
    <source>
        <strain evidence="6">ZZ-2019</strain>
        <tissue evidence="6">Adductor muscle</tissue>
    </source>
</reference>
<evidence type="ECO:0000313" key="7">
    <source>
        <dbReference type="Proteomes" id="UP001186944"/>
    </source>
</evidence>